<keyword evidence="3" id="KW-1185">Reference proteome</keyword>
<evidence type="ECO:0000313" key="3">
    <source>
        <dbReference type="Proteomes" id="UP001162480"/>
    </source>
</evidence>
<sequence length="102" mass="11522">MPNMLGLIVMIMIDDNDDDDDVDDADDGDNDDNDNNDNNDDINDDINNNNNNNNNVGYSNNYIFSQNAKTKVKKSVISLELINHQHTDYTCPHTSLPKSFKT</sequence>
<feature type="compositionally biased region" description="Acidic residues" evidence="1">
    <location>
        <begin position="16"/>
        <end position="44"/>
    </location>
</feature>
<evidence type="ECO:0000256" key="1">
    <source>
        <dbReference type="SAM" id="MobiDB-lite"/>
    </source>
</evidence>
<gene>
    <name evidence="2" type="ORF">OCTVUL_1B015165</name>
</gene>
<evidence type="ECO:0000313" key="2">
    <source>
        <dbReference type="EMBL" id="CAI9731810.1"/>
    </source>
</evidence>
<dbReference type="EMBL" id="OX597826">
    <property type="protein sequence ID" value="CAI9731810.1"/>
    <property type="molecule type" value="Genomic_DNA"/>
</dbReference>
<feature type="region of interest" description="Disordered" evidence="1">
    <location>
        <begin position="16"/>
        <end position="60"/>
    </location>
</feature>
<name>A0AA36FBF4_OCTVU</name>
<organism evidence="2 3">
    <name type="scientific">Octopus vulgaris</name>
    <name type="common">Common octopus</name>
    <dbReference type="NCBI Taxonomy" id="6645"/>
    <lineage>
        <taxon>Eukaryota</taxon>
        <taxon>Metazoa</taxon>
        <taxon>Spiralia</taxon>
        <taxon>Lophotrochozoa</taxon>
        <taxon>Mollusca</taxon>
        <taxon>Cephalopoda</taxon>
        <taxon>Coleoidea</taxon>
        <taxon>Octopodiformes</taxon>
        <taxon>Octopoda</taxon>
        <taxon>Incirrata</taxon>
        <taxon>Octopodidae</taxon>
        <taxon>Octopus</taxon>
    </lineage>
</organism>
<dbReference type="Proteomes" id="UP001162480">
    <property type="component" value="Chromosome 13"/>
</dbReference>
<dbReference type="AlphaFoldDB" id="A0AA36FBF4"/>
<reference evidence="2" key="1">
    <citation type="submission" date="2023-08" db="EMBL/GenBank/DDBJ databases">
        <authorList>
            <person name="Alioto T."/>
            <person name="Alioto T."/>
            <person name="Gomez Garrido J."/>
        </authorList>
    </citation>
    <scope>NUCLEOTIDE SEQUENCE</scope>
</reference>
<protein>
    <submittedName>
        <fullName evidence="2">Uncharacterized protein</fullName>
    </submittedName>
</protein>
<feature type="compositionally biased region" description="Low complexity" evidence="1">
    <location>
        <begin position="45"/>
        <end position="55"/>
    </location>
</feature>
<proteinExistence type="predicted"/>
<accession>A0AA36FBF4</accession>